<sequence>YSMPAPLAPIYGATVDTLKQWTEDVNGIIATIEEVAINLETAALNLDSRQLSKVHLPLPEGEKMMKHFGIEPYIVDLEQRWEATSGFLDRLMQFFKMMLMDSDPMLKNLLAVYKRESRIEDPSETKARMGKVVESAKDIIRVAIGPEICNLIACGRQTFDCASELKRVAKELKKDIGWRSIDLARSTVISLPILASAYFRMVNGHCICSASKMIDECQHNH</sequence>
<protein>
    <submittedName>
        <fullName evidence="1">Uncharacterized protein</fullName>
    </submittedName>
</protein>
<name>A0AAV5V3U4_9BILA</name>
<evidence type="ECO:0000313" key="2">
    <source>
        <dbReference type="Proteomes" id="UP001432322"/>
    </source>
</evidence>
<accession>A0AAV5V3U4</accession>
<dbReference type="AlphaFoldDB" id="A0AAV5V3U4"/>
<comment type="caution">
    <text evidence="1">The sequence shown here is derived from an EMBL/GenBank/DDBJ whole genome shotgun (WGS) entry which is preliminary data.</text>
</comment>
<organism evidence="1 2">
    <name type="scientific">Pristionchus fissidentatus</name>
    <dbReference type="NCBI Taxonomy" id="1538716"/>
    <lineage>
        <taxon>Eukaryota</taxon>
        <taxon>Metazoa</taxon>
        <taxon>Ecdysozoa</taxon>
        <taxon>Nematoda</taxon>
        <taxon>Chromadorea</taxon>
        <taxon>Rhabditida</taxon>
        <taxon>Rhabditina</taxon>
        <taxon>Diplogasteromorpha</taxon>
        <taxon>Diplogasteroidea</taxon>
        <taxon>Neodiplogasteridae</taxon>
        <taxon>Pristionchus</taxon>
    </lineage>
</organism>
<proteinExistence type="predicted"/>
<dbReference type="EMBL" id="BTSY01000002">
    <property type="protein sequence ID" value="GMT14119.1"/>
    <property type="molecule type" value="Genomic_DNA"/>
</dbReference>
<evidence type="ECO:0000313" key="1">
    <source>
        <dbReference type="EMBL" id="GMT14119.1"/>
    </source>
</evidence>
<keyword evidence="2" id="KW-1185">Reference proteome</keyword>
<reference evidence="1" key="1">
    <citation type="submission" date="2023-10" db="EMBL/GenBank/DDBJ databases">
        <title>Genome assembly of Pristionchus species.</title>
        <authorList>
            <person name="Yoshida K."/>
            <person name="Sommer R.J."/>
        </authorList>
    </citation>
    <scope>NUCLEOTIDE SEQUENCE</scope>
    <source>
        <strain evidence="1">RS5133</strain>
    </source>
</reference>
<dbReference type="Proteomes" id="UP001432322">
    <property type="component" value="Unassembled WGS sequence"/>
</dbReference>
<feature type="non-terminal residue" evidence="1">
    <location>
        <position position="1"/>
    </location>
</feature>
<gene>
    <name evidence="1" type="ORF">PFISCL1PPCAC_5416</name>
</gene>